<dbReference type="OrthoDB" id="6500477at2"/>
<dbReference type="EMBL" id="VDUY01000006">
    <property type="protein sequence ID" value="TXL64332.1"/>
    <property type="molecule type" value="Genomic_DNA"/>
</dbReference>
<dbReference type="InterPro" id="IPR049278">
    <property type="entry name" value="MS_channel_C"/>
</dbReference>
<keyword evidence="4 8" id="KW-0812">Transmembrane</keyword>
<feature type="domain" description="Mechanosensitive ion channel transmembrane helices 2/3" evidence="11">
    <location>
        <begin position="74"/>
        <end position="113"/>
    </location>
</feature>
<feature type="region of interest" description="Disordered" evidence="7">
    <location>
        <begin position="279"/>
        <end position="303"/>
    </location>
</feature>
<dbReference type="Pfam" id="PF21088">
    <property type="entry name" value="MS_channel_1st"/>
    <property type="match status" value="1"/>
</dbReference>
<proteinExistence type="inferred from homology"/>
<dbReference type="Pfam" id="PF00924">
    <property type="entry name" value="MS_channel_2nd"/>
    <property type="match status" value="1"/>
</dbReference>
<feature type="domain" description="Mechanosensitive ion channel MscS C-terminal" evidence="10">
    <location>
        <begin position="185"/>
        <end position="272"/>
    </location>
</feature>
<evidence type="ECO:0000313" key="12">
    <source>
        <dbReference type="EMBL" id="TXL64332.1"/>
    </source>
</evidence>
<feature type="transmembrane region" description="Helical" evidence="8">
    <location>
        <begin position="20"/>
        <end position="39"/>
    </location>
</feature>
<evidence type="ECO:0000256" key="2">
    <source>
        <dbReference type="ARBA" id="ARBA00008017"/>
    </source>
</evidence>
<keyword evidence="13" id="KW-1185">Reference proteome</keyword>
<evidence type="ECO:0000259" key="11">
    <source>
        <dbReference type="Pfam" id="PF21088"/>
    </source>
</evidence>
<name>A0A5C8NTE2_9BURK</name>
<evidence type="ECO:0000256" key="6">
    <source>
        <dbReference type="ARBA" id="ARBA00023136"/>
    </source>
</evidence>
<dbReference type="InterPro" id="IPR045276">
    <property type="entry name" value="YbiO_bact"/>
</dbReference>
<dbReference type="InterPro" id="IPR023408">
    <property type="entry name" value="MscS_beta-dom_sf"/>
</dbReference>
<comment type="caution">
    <text evidence="12">The sequence shown here is derived from an EMBL/GenBank/DDBJ whole genome shotgun (WGS) entry which is preliminary data.</text>
</comment>
<evidence type="ECO:0000256" key="5">
    <source>
        <dbReference type="ARBA" id="ARBA00022989"/>
    </source>
</evidence>
<evidence type="ECO:0000256" key="1">
    <source>
        <dbReference type="ARBA" id="ARBA00004651"/>
    </source>
</evidence>
<dbReference type="Pfam" id="PF21082">
    <property type="entry name" value="MS_channel_3rd"/>
    <property type="match status" value="1"/>
</dbReference>
<reference evidence="12 13" key="1">
    <citation type="submission" date="2019-06" db="EMBL/GenBank/DDBJ databases">
        <title>Quisquiliibacterium sp. nov., isolated from a maize field.</title>
        <authorList>
            <person name="Lin S.-Y."/>
            <person name="Tsai C.-F."/>
            <person name="Young C.-C."/>
        </authorList>
    </citation>
    <scope>NUCLEOTIDE SEQUENCE [LARGE SCALE GENOMIC DNA]</scope>
    <source>
        <strain evidence="12 13">CC-CFT501</strain>
    </source>
</reference>
<evidence type="ECO:0000259" key="9">
    <source>
        <dbReference type="Pfam" id="PF00924"/>
    </source>
</evidence>
<evidence type="ECO:0000256" key="7">
    <source>
        <dbReference type="SAM" id="MobiDB-lite"/>
    </source>
</evidence>
<evidence type="ECO:0000256" key="4">
    <source>
        <dbReference type="ARBA" id="ARBA00022692"/>
    </source>
</evidence>
<dbReference type="InterPro" id="IPR010920">
    <property type="entry name" value="LSM_dom_sf"/>
</dbReference>
<feature type="domain" description="Mechanosensitive ion channel MscS" evidence="9">
    <location>
        <begin position="115"/>
        <end position="177"/>
    </location>
</feature>
<dbReference type="SUPFAM" id="SSF82861">
    <property type="entry name" value="Mechanosensitive channel protein MscS (YggB), transmembrane region"/>
    <property type="match status" value="1"/>
</dbReference>
<dbReference type="GO" id="GO:0005886">
    <property type="term" value="C:plasma membrane"/>
    <property type="evidence" value="ECO:0007669"/>
    <property type="project" value="UniProtKB-SubCell"/>
</dbReference>
<dbReference type="Gene3D" id="1.10.287.1260">
    <property type="match status" value="1"/>
</dbReference>
<protein>
    <submittedName>
        <fullName evidence="12">Mechanosensitive ion channel family protein</fullName>
    </submittedName>
</protein>
<evidence type="ECO:0000256" key="3">
    <source>
        <dbReference type="ARBA" id="ARBA00022475"/>
    </source>
</evidence>
<dbReference type="InterPro" id="IPR011014">
    <property type="entry name" value="MscS_channel_TM-2"/>
</dbReference>
<keyword evidence="5 8" id="KW-1133">Transmembrane helix</keyword>
<evidence type="ECO:0000259" key="10">
    <source>
        <dbReference type="Pfam" id="PF21082"/>
    </source>
</evidence>
<feature type="transmembrane region" description="Helical" evidence="8">
    <location>
        <begin position="69"/>
        <end position="87"/>
    </location>
</feature>
<dbReference type="InterPro" id="IPR011066">
    <property type="entry name" value="MscS_channel_C_sf"/>
</dbReference>
<dbReference type="GO" id="GO:0008381">
    <property type="term" value="F:mechanosensitive monoatomic ion channel activity"/>
    <property type="evidence" value="ECO:0007669"/>
    <property type="project" value="InterPro"/>
</dbReference>
<keyword evidence="3" id="KW-1003">Cell membrane</keyword>
<evidence type="ECO:0000313" key="13">
    <source>
        <dbReference type="Proteomes" id="UP000321548"/>
    </source>
</evidence>
<dbReference type="Proteomes" id="UP000321548">
    <property type="component" value="Unassembled WGS sequence"/>
</dbReference>
<gene>
    <name evidence="12" type="ORF">FHP08_15505</name>
</gene>
<dbReference type="SUPFAM" id="SSF50182">
    <property type="entry name" value="Sm-like ribonucleoproteins"/>
    <property type="match status" value="1"/>
</dbReference>
<dbReference type="AlphaFoldDB" id="A0A5C8NTE2"/>
<comment type="similarity">
    <text evidence="2">Belongs to the MscS (TC 1.A.23) family.</text>
</comment>
<dbReference type="Gene3D" id="2.30.30.60">
    <property type="match status" value="1"/>
</dbReference>
<accession>A0A5C8NTE2</accession>
<sequence>MQETLALTKEWLGPYAAELRVAASIAGVVVLALIVRIAIGKALRVFFEKVSARAALVEERKRIETVSRVTRRTVSLLIVLVTAMVVLNQLGISIAPILGAAGVVGIAVGFGAQSLVKDVFAGVVLLIENQIRVGDVVEIAGLSGVVEELSLRKVKLRSYDGSVHYISNGLITTVTNRSTEFAYAVMDIGVGYRESVDRVYEVMRAVAVELQGDAAFKPRILGELEIAGVEQWADSAVVIRCRIKTQPLEQWGVRREYLKRLKAAFDEQGISIPFPHRTIIHENAPGPKDDPASPPSPHLSASE</sequence>
<dbReference type="PANTHER" id="PTHR30460">
    <property type="entry name" value="MODERATE CONDUCTANCE MECHANOSENSITIVE CHANNEL YBIO"/>
    <property type="match status" value="1"/>
</dbReference>
<dbReference type="PANTHER" id="PTHR30460:SF0">
    <property type="entry name" value="MODERATE CONDUCTANCE MECHANOSENSITIVE CHANNEL YBIO"/>
    <property type="match status" value="1"/>
</dbReference>
<evidence type="ECO:0000256" key="8">
    <source>
        <dbReference type="SAM" id="Phobius"/>
    </source>
</evidence>
<organism evidence="12 13">
    <name type="scientific">Zeimonas arvi</name>
    <dbReference type="NCBI Taxonomy" id="2498847"/>
    <lineage>
        <taxon>Bacteria</taxon>
        <taxon>Pseudomonadati</taxon>
        <taxon>Pseudomonadota</taxon>
        <taxon>Betaproteobacteria</taxon>
        <taxon>Burkholderiales</taxon>
        <taxon>Burkholderiaceae</taxon>
        <taxon>Zeimonas</taxon>
    </lineage>
</organism>
<dbReference type="InterPro" id="IPR049142">
    <property type="entry name" value="MS_channel_1st"/>
</dbReference>
<comment type="subcellular location">
    <subcellularLocation>
        <location evidence="1">Cell membrane</location>
        <topology evidence="1">Multi-pass membrane protein</topology>
    </subcellularLocation>
</comment>
<keyword evidence="6 8" id="KW-0472">Membrane</keyword>
<dbReference type="SUPFAM" id="SSF82689">
    <property type="entry name" value="Mechanosensitive channel protein MscS (YggB), C-terminal domain"/>
    <property type="match status" value="1"/>
</dbReference>
<dbReference type="RefSeq" id="WP_147705391.1">
    <property type="nucleotide sequence ID" value="NZ_VDUY01000006.1"/>
</dbReference>
<dbReference type="InterPro" id="IPR006685">
    <property type="entry name" value="MscS_channel_2nd"/>
</dbReference>
<dbReference type="Gene3D" id="3.30.70.100">
    <property type="match status" value="1"/>
</dbReference>